<dbReference type="Proteomes" id="UP001327027">
    <property type="component" value="Unassembled WGS sequence"/>
</dbReference>
<dbReference type="EMBL" id="JAYKLX010000007">
    <property type="protein sequence ID" value="MEB3346935.1"/>
    <property type="molecule type" value="Genomic_DNA"/>
</dbReference>
<protein>
    <recommendedName>
        <fullName evidence="3">Natural product</fullName>
    </recommendedName>
</protein>
<keyword evidence="2" id="KW-1185">Reference proteome</keyword>
<sequence>MLKNISELKGAISLSKTEQKSVKGGDVPRPIETGPCGPLGGTINPTTNAVFCAQVGGVYLGGGKCMICH</sequence>
<evidence type="ECO:0000313" key="1">
    <source>
        <dbReference type="EMBL" id="MEB3346935.1"/>
    </source>
</evidence>
<dbReference type="RefSeq" id="WP_324180957.1">
    <property type="nucleotide sequence ID" value="NZ_BAABAW010000020.1"/>
</dbReference>
<proteinExistence type="predicted"/>
<name>A0ABU5ZYP6_9FLAO</name>
<comment type="caution">
    <text evidence="1">The sequence shown here is derived from an EMBL/GenBank/DDBJ whole genome shotgun (WGS) entry which is preliminary data.</text>
</comment>
<evidence type="ECO:0000313" key="2">
    <source>
        <dbReference type="Proteomes" id="UP001327027"/>
    </source>
</evidence>
<reference evidence="1 2" key="1">
    <citation type="journal article" date="2013" name="Int. J. Syst. Evol. Microbiol.">
        <title>Aquimarina gracilis sp. nov., isolated from the gut microflora of a mussel, Mytilus coruscus, and emended description of Aquimarina spongiae.</title>
        <authorList>
            <person name="Park S.C."/>
            <person name="Choe H.N."/>
            <person name="Baik K.S."/>
            <person name="Seong C.N."/>
        </authorList>
    </citation>
    <scope>NUCLEOTIDE SEQUENCE [LARGE SCALE GENOMIC DNA]</scope>
    <source>
        <strain evidence="1 2">PSC32</strain>
    </source>
</reference>
<accession>A0ABU5ZYP6</accession>
<organism evidence="1 2">
    <name type="scientific">Aquimarina gracilis</name>
    <dbReference type="NCBI Taxonomy" id="874422"/>
    <lineage>
        <taxon>Bacteria</taxon>
        <taxon>Pseudomonadati</taxon>
        <taxon>Bacteroidota</taxon>
        <taxon>Flavobacteriia</taxon>
        <taxon>Flavobacteriales</taxon>
        <taxon>Flavobacteriaceae</taxon>
        <taxon>Aquimarina</taxon>
    </lineage>
</organism>
<gene>
    <name evidence="1" type="ORF">U6A24_15785</name>
</gene>
<evidence type="ECO:0008006" key="3">
    <source>
        <dbReference type="Google" id="ProtNLM"/>
    </source>
</evidence>